<evidence type="ECO:0000313" key="6">
    <source>
        <dbReference type="Proteomes" id="UP000539313"/>
    </source>
</evidence>
<dbReference type="InterPro" id="IPR041664">
    <property type="entry name" value="AAA_16"/>
</dbReference>
<keyword evidence="5" id="KW-0238">DNA-binding</keyword>
<feature type="region of interest" description="Disordered" evidence="3">
    <location>
        <begin position="622"/>
        <end position="660"/>
    </location>
</feature>
<dbReference type="CDD" id="cd06170">
    <property type="entry name" value="LuxR_C_like"/>
    <property type="match status" value="1"/>
</dbReference>
<dbReference type="Pfam" id="PF13191">
    <property type="entry name" value="AAA_16"/>
    <property type="match status" value="1"/>
</dbReference>
<dbReference type="GO" id="GO:0005737">
    <property type="term" value="C:cytoplasm"/>
    <property type="evidence" value="ECO:0007669"/>
    <property type="project" value="TreeGrafter"/>
</dbReference>
<feature type="domain" description="HTH luxR-type" evidence="4">
    <location>
        <begin position="875"/>
        <end position="940"/>
    </location>
</feature>
<proteinExistence type="predicted"/>
<dbReference type="GO" id="GO:0006355">
    <property type="term" value="P:regulation of DNA-templated transcription"/>
    <property type="evidence" value="ECO:0007669"/>
    <property type="project" value="InterPro"/>
</dbReference>
<reference evidence="5 6" key="1">
    <citation type="submission" date="2020-08" db="EMBL/GenBank/DDBJ databases">
        <title>Sequencing the genomes of 1000 actinobacteria strains.</title>
        <authorList>
            <person name="Klenk H.-P."/>
        </authorList>
    </citation>
    <scope>NUCLEOTIDE SEQUENCE [LARGE SCALE GENOMIC DNA]</scope>
    <source>
        <strain evidence="5 6">DSM 45823</strain>
    </source>
</reference>
<organism evidence="5 6">
    <name type="scientific">Thermomonospora cellulosilytica</name>
    <dbReference type="NCBI Taxonomy" id="1411118"/>
    <lineage>
        <taxon>Bacteria</taxon>
        <taxon>Bacillati</taxon>
        <taxon>Actinomycetota</taxon>
        <taxon>Actinomycetes</taxon>
        <taxon>Streptosporangiales</taxon>
        <taxon>Thermomonosporaceae</taxon>
        <taxon>Thermomonospora</taxon>
    </lineage>
</organism>
<dbReference type="RefSeq" id="WP_182704671.1">
    <property type="nucleotide sequence ID" value="NZ_JACJII010000001.1"/>
</dbReference>
<dbReference type="GO" id="GO:0005524">
    <property type="term" value="F:ATP binding"/>
    <property type="evidence" value="ECO:0007669"/>
    <property type="project" value="UniProtKB-KW"/>
</dbReference>
<dbReference type="PANTHER" id="PTHR16305">
    <property type="entry name" value="TESTICULAR SOLUBLE ADENYLYL CYCLASE"/>
    <property type="match status" value="1"/>
</dbReference>
<dbReference type="InterPro" id="IPR027417">
    <property type="entry name" value="P-loop_NTPase"/>
</dbReference>
<evidence type="ECO:0000313" key="5">
    <source>
        <dbReference type="EMBL" id="MBA9002721.1"/>
    </source>
</evidence>
<dbReference type="PRINTS" id="PR00038">
    <property type="entry name" value="HTHLUXR"/>
</dbReference>
<protein>
    <submittedName>
        <fullName evidence="5">DNA-binding CsgD family transcriptional regulator</fullName>
    </submittedName>
</protein>
<dbReference type="PROSITE" id="PS00622">
    <property type="entry name" value="HTH_LUXR_1"/>
    <property type="match status" value="1"/>
</dbReference>
<keyword evidence="6" id="KW-1185">Reference proteome</keyword>
<dbReference type="InterPro" id="IPR036388">
    <property type="entry name" value="WH-like_DNA-bd_sf"/>
</dbReference>
<comment type="caution">
    <text evidence="5">The sequence shown here is derived from an EMBL/GenBank/DDBJ whole genome shotgun (WGS) entry which is preliminary data.</text>
</comment>
<evidence type="ECO:0000256" key="3">
    <source>
        <dbReference type="SAM" id="MobiDB-lite"/>
    </source>
</evidence>
<keyword evidence="2" id="KW-0067">ATP-binding</keyword>
<dbReference type="AlphaFoldDB" id="A0A7W3MVM7"/>
<dbReference type="GO" id="GO:0003677">
    <property type="term" value="F:DNA binding"/>
    <property type="evidence" value="ECO:0007669"/>
    <property type="project" value="UniProtKB-KW"/>
</dbReference>
<evidence type="ECO:0000256" key="1">
    <source>
        <dbReference type="ARBA" id="ARBA00022741"/>
    </source>
</evidence>
<evidence type="ECO:0000259" key="4">
    <source>
        <dbReference type="PROSITE" id="PS50043"/>
    </source>
</evidence>
<dbReference type="PROSITE" id="PS50043">
    <property type="entry name" value="HTH_LUXR_2"/>
    <property type="match status" value="1"/>
</dbReference>
<dbReference type="GO" id="GO:0004016">
    <property type="term" value="F:adenylate cyclase activity"/>
    <property type="evidence" value="ECO:0007669"/>
    <property type="project" value="TreeGrafter"/>
</dbReference>
<dbReference type="SUPFAM" id="SSF52540">
    <property type="entry name" value="P-loop containing nucleoside triphosphate hydrolases"/>
    <property type="match status" value="1"/>
</dbReference>
<dbReference type="PANTHER" id="PTHR16305:SF35">
    <property type="entry name" value="TRANSCRIPTIONAL ACTIVATOR DOMAIN"/>
    <property type="match status" value="1"/>
</dbReference>
<name>A0A7W3MVM7_9ACTN</name>
<dbReference type="Gene3D" id="1.10.10.10">
    <property type="entry name" value="Winged helix-like DNA-binding domain superfamily/Winged helix DNA-binding domain"/>
    <property type="match status" value="1"/>
</dbReference>
<dbReference type="EMBL" id="JACJII010000001">
    <property type="protein sequence ID" value="MBA9002721.1"/>
    <property type="molecule type" value="Genomic_DNA"/>
</dbReference>
<dbReference type="Proteomes" id="UP000539313">
    <property type="component" value="Unassembled WGS sequence"/>
</dbReference>
<accession>A0A7W3MVM7</accession>
<dbReference type="SMART" id="SM00421">
    <property type="entry name" value="HTH_LUXR"/>
    <property type="match status" value="1"/>
</dbReference>
<dbReference type="Pfam" id="PF00196">
    <property type="entry name" value="GerE"/>
    <property type="match status" value="1"/>
</dbReference>
<dbReference type="InterPro" id="IPR000792">
    <property type="entry name" value="Tscrpt_reg_LuxR_C"/>
</dbReference>
<dbReference type="SUPFAM" id="SSF46894">
    <property type="entry name" value="C-terminal effector domain of the bipartite response regulators"/>
    <property type="match status" value="1"/>
</dbReference>
<gene>
    <name evidence="5" type="ORF">HNR21_001603</name>
</gene>
<keyword evidence="1" id="KW-0547">Nucleotide-binding</keyword>
<feature type="compositionally biased region" description="Basic and acidic residues" evidence="3">
    <location>
        <begin position="622"/>
        <end position="642"/>
    </location>
</feature>
<evidence type="ECO:0000256" key="2">
    <source>
        <dbReference type="ARBA" id="ARBA00022840"/>
    </source>
</evidence>
<dbReference type="InterPro" id="IPR016032">
    <property type="entry name" value="Sig_transdc_resp-reg_C-effctor"/>
</dbReference>
<sequence>MRAGDPALVERDGDLAALVAALARPPAVVAVEGEPGAGKSRLVREALADPRLAGRVRLFGRAGPTLTGCPLGPVIEALAGVDRPPVRPLGPLTGVLRPVLPDLAAFLPPPPPPLGDPGMLRHRLVRAMAELLGGLGPAILVLEDLQWADEDTVELLRMIDARRPAELAVVVTCDSAGSVPGTARVRLSPLSPEGARRLAEECLGADTTVPRRLADLLYRRHGGVPRVLCEDLRLLRERGLLRPVDGRWVLADGADPAAVVPPAVGEEIVARAHRLGTDVIAVLESAAVLAESAEPELVAGTAGMDPGLADTALGEAARRGLLREHAPGGVVAFRHELARLAVYHAMPGPRRRRLHALAARELTRTGREALLVRAVEHHRRAGDARGWAASAEVAARISARAGAFDAAHAHLLAVLRAGAATRHRRVELAIKLGWAALNGGGADPETLALLAEARDRATPAQRAELSLLRAWALLESAGPERETGDAVADLRAALPYLTRRPGLHAMALTALATPNRLPDLDLPTQRAYLEQARMALGESTDPLARAVVLAGAARLMLACGDPEGWAAAAALVVTGERPEVDRHVTRALLALADAALHLGHYARALELAERAGDPGLRIRRAMGEARPDDEPAPTERDRREGASRTPRPMAGPPIRRAGGVEGDRLGLRLLAAQVAAERGRLEEARRGLRSVAEEACGVGDLAVAAQAAAEFNRIALNGVHRDAGRVLAGRVLEAVARKQVWAWAAPLMAFAPFELVDAVLPRYRGAVTGRDAPLALAALCFAEARRWERSGDAERAADAYRRARHRYAALPDPRMAAHACAAEARCRAAAGQVPDAEPLRQAWRTFTGLGATWDADRMKQLMRAAGLPVPHRRGRPGYGNRLSPREREIADLAAAGRTNTDIAADLCLSDRTVKFHLANAMRKLGVSSRRQLGDALEPDGRGGAHVCRCVRCGRRMGE</sequence>